<dbReference type="CDD" id="cd00776">
    <property type="entry name" value="AsxRS_core"/>
    <property type="match status" value="1"/>
</dbReference>
<dbReference type="OMA" id="PEMAFYD"/>
<dbReference type="Pfam" id="PF00152">
    <property type="entry name" value="tRNA-synt_2"/>
    <property type="match status" value="1"/>
</dbReference>
<keyword evidence="10" id="KW-1185">Reference proteome</keyword>
<dbReference type="Pfam" id="PF01336">
    <property type="entry name" value="tRNA_anti-codon"/>
    <property type="match status" value="1"/>
</dbReference>
<evidence type="ECO:0000313" key="9">
    <source>
        <dbReference type="EMBL" id="ELR24766.1"/>
    </source>
</evidence>
<dbReference type="OrthoDB" id="1931232at2759"/>
<dbReference type="RefSeq" id="XP_004356666.1">
    <property type="nucleotide sequence ID" value="XM_004356613.1"/>
</dbReference>
<protein>
    <recommendedName>
        <fullName evidence="2">asparagine--tRNA ligase</fullName>
        <ecNumber evidence="2">6.1.1.22</ecNumber>
    </recommendedName>
</protein>
<evidence type="ECO:0000256" key="5">
    <source>
        <dbReference type="ARBA" id="ARBA00022840"/>
    </source>
</evidence>
<evidence type="ECO:0000256" key="4">
    <source>
        <dbReference type="ARBA" id="ARBA00022741"/>
    </source>
</evidence>
<dbReference type="Gene3D" id="2.40.50.140">
    <property type="entry name" value="Nucleic acid-binding proteins"/>
    <property type="match status" value="1"/>
</dbReference>
<dbReference type="FunFam" id="3.30.930.10:FF:000016">
    <property type="entry name" value="Asparagine--tRNA ligase"/>
    <property type="match status" value="1"/>
</dbReference>
<gene>
    <name evidence="9" type="ORF">ACA1_174260</name>
</gene>
<dbReference type="GO" id="GO:0006421">
    <property type="term" value="P:asparaginyl-tRNA aminoacylation"/>
    <property type="evidence" value="ECO:0007669"/>
    <property type="project" value="InterPro"/>
</dbReference>
<dbReference type="Proteomes" id="UP000011083">
    <property type="component" value="Unassembled WGS sequence"/>
</dbReference>
<name>L8HK43_ACACF</name>
<dbReference type="GO" id="GO:0004816">
    <property type="term" value="F:asparagine-tRNA ligase activity"/>
    <property type="evidence" value="ECO:0007669"/>
    <property type="project" value="UniProtKB-EC"/>
</dbReference>
<dbReference type="InterPro" id="IPR004365">
    <property type="entry name" value="NA-bd_OB_tRNA"/>
</dbReference>
<evidence type="ECO:0000256" key="6">
    <source>
        <dbReference type="ARBA" id="ARBA00022917"/>
    </source>
</evidence>
<dbReference type="AlphaFoldDB" id="L8HK43"/>
<dbReference type="GO" id="GO:0003676">
    <property type="term" value="F:nucleic acid binding"/>
    <property type="evidence" value="ECO:0007669"/>
    <property type="project" value="InterPro"/>
</dbReference>
<dbReference type="PANTHER" id="PTHR22594:SF34">
    <property type="entry name" value="ASPARAGINE--TRNA LIGASE, MITOCHONDRIAL-RELATED"/>
    <property type="match status" value="1"/>
</dbReference>
<accession>L8HK43</accession>
<dbReference type="GO" id="GO:0005524">
    <property type="term" value="F:ATP binding"/>
    <property type="evidence" value="ECO:0007669"/>
    <property type="project" value="UniProtKB-KW"/>
</dbReference>
<dbReference type="InterPro" id="IPR012340">
    <property type="entry name" value="NA-bd_OB-fold"/>
</dbReference>
<evidence type="ECO:0000256" key="2">
    <source>
        <dbReference type="ARBA" id="ARBA00012816"/>
    </source>
</evidence>
<keyword evidence="3 9" id="KW-0436">Ligase</keyword>
<dbReference type="SUPFAM" id="SSF50249">
    <property type="entry name" value="Nucleic acid-binding proteins"/>
    <property type="match status" value="1"/>
</dbReference>
<organism evidence="9 10">
    <name type="scientific">Acanthamoeba castellanii (strain ATCC 30010 / Neff)</name>
    <dbReference type="NCBI Taxonomy" id="1257118"/>
    <lineage>
        <taxon>Eukaryota</taxon>
        <taxon>Amoebozoa</taxon>
        <taxon>Discosea</taxon>
        <taxon>Longamoebia</taxon>
        <taxon>Centramoebida</taxon>
        <taxon>Acanthamoebidae</taxon>
        <taxon>Acanthamoeba</taxon>
    </lineage>
</organism>
<proteinExistence type="inferred from homology"/>
<feature type="domain" description="Aminoacyl-transfer RNA synthetases class-II family profile" evidence="8">
    <location>
        <begin position="170"/>
        <end position="483"/>
    </location>
</feature>
<dbReference type="EMBL" id="KB007811">
    <property type="protein sequence ID" value="ELR24766.1"/>
    <property type="molecule type" value="Genomic_DNA"/>
</dbReference>
<reference evidence="9 10" key="1">
    <citation type="journal article" date="2013" name="Genome Biol.">
        <title>Genome of Acanthamoeba castellanii highlights extensive lateral gene transfer and early evolution of tyrosine kinase signaling.</title>
        <authorList>
            <person name="Clarke M."/>
            <person name="Lohan A.J."/>
            <person name="Liu B."/>
            <person name="Lagkouvardos I."/>
            <person name="Roy S."/>
            <person name="Zafar N."/>
            <person name="Bertelli C."/>
            <person name="Schilde C."/>
            <person name="Kianianmomeni A."/>
            <person name="Burglin T.R."/>
            <person name="Frech C."/>
            <person name="Turcotte B."/>
            <person name="Kopec K.O."/>
            <person name="Synnott J.M."/>
            <person name="Choo C."/>
            <person name="Paponov I."/>
            <person name="Finkler A."/>
            <person name="Soon Heng Tan C."/>
            <person name="Hutchins A.P."/>
            <person name="Weinmeier T."/>
            <person name="Rattei T."/>
            <person name="Chu J.S."/>
            <person name="Gimenez G."/>
            <person name="Irimia M."/>
            <person name="Rigden D.J."/>
            <person name="Fitzpatrick D.A."/>
            <person name="Lorenzo-Morales J."/>
            <person name="Bateman A."/>
            <person name="Chiu C.H."/>
            <person name="Tang P."/>
            <person name="Hegemann P."/>
            <person name="Fromm H."/>
            <person name="Raoult D."/>
            <person name="Greub G."/>
            <person name="Miranda-Saavedra D."/>
            <person name="Chen N."/>
            <person name="Nash P."/>
            <person name="Ginger M.L."/>
            <person name="Horn M."/>
            <person name="Schaap P."/>
            <person name="Caler L."/>
            <person name="Loftus B."/>
        </authorList>
    </citation>
    <scope>NUCLEOTIDE SEQUENCE [LARGE SCALE GENOMIC DNA]</scope>
    <source>
        <strain evidence="9 10">Neff</strain>
    </source>
</reference>
<dbReference type="EC" id="6.1.1.22" evidence="2"/>
<keyword evidence="5" id="KW-0067">ATP-binding</keyword>
<dbReference type="SUPFAM" id="SSF55681">
    <property type="entry name" value="Class II aaRS and biotin synthetases"/>
    <property type="match status" value="1"/>
</dbReference>
<dbReference type="InterPro" id="IPR004522">
    <property type="entry name" value="Asn-tRNA-ligase"/>
</dbReference>
<dbReference type="HAMAP" id="MF_00534">
    <property type="entry name" value="Asn_tRNA_synth"/>
    <property type="match status" value="1"/>
</dbReference>
<evidence type="ECO:0000313" key="10">
    <source>
        <dbReference type="Proteomes" id="UP000011083"/>
    </source>
</evidence>
<evidence type="ECO:0000259" key="8">
    <source>
        <dbReference type="PROSITE" id="PS50862"/>
    </source>
</evidence>
<dbReference type="Gene3D" id="3.30.930.10">
    <property type="entry name" value="Bira Bifunctional Protein, Domain 2"/>
    <property type="match status" value="1"/>
</dbReference>
<dbReference type="CDD" id="cd04318">
    <property type="entry name" value="EcAsnRS_like_N"/>
    <property type="match status" value="1"/>
</dbReference>
<dbReference type="NCBIfam" id="NF003037">
    <property type="entry name" value="PRK03932.1"/>
    <property type="match status" value="1"/>
</dbReference>
<evidence type="ECO:0000256" key="7">
    <source>
        <dbReference type="ARBA" id="ARBA00023146"/>
    </source>
</evidence>
<dbReference type="InterPro" id="IPR006195">
    <property type="entry name" value="aa-tRNA-synth_II"/>
</dbReference>
<dbReference type="GO" id="GO:0005739">
    <property type="term" value="C:mitochondrion"/>
    <property type="evidence" value="ECO:0007669"/>
    <property type="project" value="TreeGrafter"/>
</dbReference>
<dbReference type="PANTHER" id="PTHR22594">
    <property type="entry name" value="ASPARTYL/LYSYL-TRNA SYNTHETASE"/>
    <property type="match status" value="1"/>
</dbReference>
<dbReference type="InterPro" id="IPR002312">
    <property type="entry name" value="Asp/Asn-tRNA-synth_IIb"/>
</dbReference>
<dbReference type="STRING" id="1257118.L8HK43"/>
<evidence type="ECO:0000256" key="3">
    <source>
        <dbReference type="ARBA" id="ARBA00022598"/>
    </source>
</evidence>
<dbReference type="GeneID" id="14925793"/>
<keyword evidence="6" id="KW-0648">Protein biosynthesis</keyword>
<keyword evidence="7" id="KW-0030">Aminoacyl-tRNA synthetase</keyword>
<sequence>MEASTPTPEVTTAVAAATLPVVAAPSGRHMFSSRWTVRDILGREDGGVGLVDQEGVVAGWIRTVRFGNKGKLAFINLNDGSLITGLQVVCDSNKEGFDQLKATDCSAGASIWIFGKVVKSPAKGQTVEFLASKVALVGGCDPLTYPLAGKGHSVEFLREQAHLRARTNTFFQSKGFLNVHTPLITCSDCEGAGEMFQVTTLLNNVKKPEEVARTPTGEINYAEDFFGKPSYLTVSGQLNGEYYACGLGNIYTFGPTFRAENSNTRRHLAEFWMIEPEMAFYDLVDNMDLAEAYVKHCIQHVLTTYPDDMKFLDSVYKGEGGSLLARLEHVLATPFTRITYTEAIEALLKSGAKFEEKVEWGIDMSSEHERYLTEKIYNTPVIVTDYPKDFKAFYMRLNDDGKTVAAMDVLMPTLGELIGGSQREERLDVLRQRFAEHKLPEEPYKAYLDTRRFGSVPHSGFGLGFERLVLFVSGVENIRDAIPFPRYPKHAQF</sequence>
<dbReference type="InterPro" id="IPR004364">
    <property type="entry name" value="Aa-tRNA-synt_II"/>
</dbReference>
<evidence type="ECO:0000256" key="1">
    <source>
        <dbReference type="ARBA" id="ARBA00008226"/>
    </source>
</evidence>
<dbReference type="KEGG" id="acan:ACA1_174260"/>
<comment type="similarity">
    <text evidence="1">Belongs to the class-II aminoacyl-tRNA synthetase family.</text>
</comment>
<dbReference type="VEuPathDB" id="AmoebaDB:ACA1_174260"/>
<dbReference type="PROSITE" id="PS50862">
    <property type="entry name" value="AA_TRNA_LIGASE_II"/>
    <property type="match status" value="1"/>
</dbReference>
<dbReference type="PRINTS" id="PR01042">
    <property type="entry name" value="TRNASYNTHASP"/>
</dbReference>
<dbReference type="InterPro" id="IPR045864">
    <property type="entry name" value="aa-tRNA-synth_II/BPL/LPL"/>
</dbReference>
<dbReference type="NCBIfam" id="TIGR00457">
    <property type="entry name" value="asnS"/>
    <property type="match status" value="1"/>
</dbReference>
<keyword evidence="4" id="KW-0547">Nucleotide-binding</keyword>